<sequence length="77" mass="9091">NNSTVASIKQAMINTSKLTSLFTTLKVTYLKLCKEFNYLLSKFNENEKVKIELIHENNELKRLLADIMKEREKDKRQ</sequence>
<dbReference type="EMBL" id="KV453918">
    <property type="protein sequence ID" value="ODV76701.1"/>
    <property type="molecule type" value="Genomic_DNA"/>
</dbReference>
<reference evidence="3" key="1">
    <citation type="submission" date="2016-05" db="EMBL/GenBank/DDBJ databases">
        <title>Comparative genomics of biotechnologically important yeasts.</title>
        <authorList>
            <consortium name="DOE Joint Genome Institute"/>
            <person name="Riley R."/>
            <person name="Haridas S."/>
            <person name="Wolfe K.H."/>
            <person name="Lopes M.R."/>
            <person name="Hittinger C.T."/>
            <person name="Goker M."/>
            <person name="Salamov A."/>
            <person name="Wisecaver J."/>
            <person name="Long T.M."/>
            <person name="Aerts A.L."/>
            <person name="Barry K."/>
            <person name="Choi C."/>
            <person name="Clum A."/>
            <person name="Coughlan A.Y."/>
            <person name="Deshpande S."/>
            <person name="Douglass A.P."/>
            <person name="Hanson S.J."/>
            <person name="Klenk H.-P."/>
            <person name="Labutti K."/>
            <person name="Lapidus A."/>
            <person name="Lindquist E."/>
            <person name="Lipzen A."/>
            <person name="Meier-Kolthoff J.P."/>
            <person name="Ohm R.A."/>
            <person name="Otillar R.P."/>
            <person name="Pangilinan J."/>
            <person name="Peng Y."/>
            <person name="Rokas A."/>
            <person name="Rosa C.A."/>
            <person name="Scheuner C."/>
            <person name="Sibirny A.A."/>
            <person name="Slot J.C."/>
            <person name="Stielow J.B."/>
            <person name="Sun H."/>
            <person name="Kurtzman C.P."/>
            <person name="Blackwell M."/>
            <person name="Grigoriev I.V."/>
            <person name="Jeffries T.W."/>
        </authorList>
    </citation>
    <scope>NUCLEOTIDE SEQUENCE [LARGE SCALE GENOMIC DNA]</scope>
    <source>
        <strain evidence="3">NRRL Y-17324</strain>
    </source>
</reference>
<keyword evidence="1" id="KW-0175">Coiled coil</keyword>
<evidence type="ECO:0000313" key="3">
    <source>
        <dbReference type="Proteomes" id="UP000094285"/>
    </source>
</evidence>
<dbReference type="RefSeq" id="XP_020061823.1">
    <property type="nucleotide sequence ID" value="XM_020208909.1"/>
</dbReference>
<accession>A0A1E4SB25</accession>
<dbReference type="GeneID" id="30983045"/>
<proteinExistence type="predicted"/>
<dbReference type="AlphaFoldDB" id="A0A1E4SB25"/>
<dbReference type="OrthoDB" id="4088185at2759"/>
<dbReference type="STRING" id="984487.A0A1E4SB25"/>
<evidence type="ECO:0000256" key="1">
    <source>
        <dbReference type="SAM" id="Coils"/>
    </source>
</evidence>
<organism evidence="2 3">
    <name type="scientific">Suhomyces tanzawaensis NRRL Y-17324</name>
    <dbReference type="NCBI Taxonomy" id="984487"/>
    <lineage>
        <taxon>Eukaryota</taxon>
        <taxon>Fungi</taxon>
        <taxon>Dikarya</taxon>
        <taxon>Ascomycota</taxon>
        <taxon>Saccharomycotina</taxon>
        <taxon>Pichiomycetes</taxon>
        <taxon>Debaryomycetaceae</taxon>
        <taxon>Suhomyces</taxon>
    </lineage>
</organism>
<dbReference type="Proteomes" id="UP000094285">
    <property type="component" value="Unassembled WGS sequence"/>
</dbReference>
<name>A0A1E4SB25_9ASCO</name>
<feature type="non-terminal residue" evidence="2">
    <location>
        <position position="77"/>
    </location>
</feature>
<protein>
    <submittedName>
        <fullName evidence="2">Uncharacterized protein</fullName>
    </submittedName>
</protein>
<gene>
    <name evidence="2" type="ORF">CANTADRAFT_42470</name>
</gene>
<feature type="coiled-coil region" evidence="1">
    <location>
        <begin position="46"/>
        <end position="77"/>
    </location>
</feature>
<keyword evidence="3" id="KW-1185">Reference proteome</keyword>
<feature type="non-terminal residue" evidence="2">
    <location>
        <position position="1"/>
    </location>
</feature>
<evidence type="ECO:0000313" key="2">
    <source>
        <dbReference type="EMBL" id="ODV76701.1"/>
    </source>
</evidence>